<name>A0A9W7L4J0_9STRA</name>
<evidence type="ECO:0000313" key="2">
    <source>
        <dbReference type="EMBL" id="GMI28931.1"/>
    </source>
</evidence>
<dbReference type="Pfam" id="PF03842">
    <property type="entry name" value="Silic_transp"/>
    <property type="match status" value="2"/>
</dbReference>
<proteinExistence type="predicted"/>
<keyword evidence="1" id="KW-1133">Transmembrane helix</keyword>
<reference evidence="2" key="1">
    <citation type="submission" date="2022-07" db="EMBL/GenBank/DDBJ databases">
        <title>Genome analysis of Parmales, a sister group of diatoms, reveals the evolutionary specialization of diatoms from phago-mixotrophs to photoautotrophs.</title>
        <authorList>
            <person name="Ban H."/>
            <person name="Sato S."/>
            <person name="Yoshikawa S."/>
            <person name="Kazumasa Y."/>
            <person name="Nakamura Y."/>
            <person name="Ichinomiya M."/>
            <person name="Saitoh K."/>
            <person name="Sato N."/>
            <person name="Blanc-Mathieu R."/>
            <person name="Endo H."/>
            <person name="Kuwata A."/>
            <person name="Ogata H."/>
        </authorList>
    </citation>
    <scope>NUCLEOTIDE SEQUENCE</scope>
</reference>
<dbReference type="EMBL" id="BRXZ01008637">
    <property type="protein sequence ID" value="GMI28931.1"/>
    <property type="molecule type" value="Genomic_DNA"/>
</dbReference>
<organism evidence="2 3">
    <name type="scientific">Triparma retinervis</name>
    <dbReference type="NCBI Taxonomy" id="2557542"/>
    <lineage>
        <taxon>Eukaryota</taxon>
        <taxon>Sar</taxon>
        <taxon>Stramenopiles</taxon>
        <taxon>Ochrophyta</taxon>
        <taxon>Bolidophyceae</taxon>
        <taxon>Parmales</taxon>
        <taxon>Triparmaceae</taxon>
        <taxon>Triparma</taxon>
    </lineage>
</organism>
<evidence type="ECO:0000313" key="3">
    <source>
        <dbReference type="Proteomes" id="UP001165082"/>
    </source>
</evidence>
<feature type="transmembrane region" description="Helical" evidence="1">
    <location>
        <begin position="362"/>
        <end position="386"/>
    </location>
</feature>
<dbReference type="InterPro" id="IPR004693">
    <property type="entry name" value="Silicon_transpt"/>
</dbReference>
<feature type="transmembrane region" description="Helical" evidence="1">
    <location>
        <begin position="230"/>
        <end position="249"/>
    </location>
</feature>
<feature type="transmembrane region" description="Helical" evidence="1">
    <location>
        <begin position="102"/>
        <end position="124"/>
    </location>
</feature>
<protein>
    <recommendedName>
        <fullName evidence="4">Silicon transporter</fullName>
    </recommendedName>
</protein>
<evidence type="ECO:0008006" key="4">
    <source>
        <dbReference type="Google" id="ProtNLM"/>
    </source>
</evidence>
<dbReference type="Proteomes" id="UP001165082">
    <property type="component" value="Unassembled WGS sequence"/>
</dbReference>
<gene>
    <name evidence="2" type="ORF">TrRE_jg1699</name>
</gene>
<keyword evidence="3" id="KW-1185">Reference proteome</keyword>
<keyword evidence="1" id="KW-0472">Membrane</keyword>
<feature type="transmembrane region" description="Helical" evidence="1">
    <location>
        <begin position="6"/>
        <end position="28"/>
    </location>
</feature>
<dbReference type="AlphaFoldDB" id="A0A9W7L4J0"/>
<feature type="transmembrane region" description="Helical" evidence="1">
    <location>
        <begin position="323"/>
        <end position="342"/>
    </location>
</feature>
<feature type="non-terminal residue" evidence="2">
    <location>
        <position position="1"/>
    </location>
</feature>
<feature type="transmembrane region" description="Helical" evidence="1">
    <location>
        <begin position="197"/>
        <end position="218"/>
    </location>
</feature>
<accession>A0A9W7L4J0</accession>
<sequence>VAALFIVIIVLCFVGIMEGMQIAAFAVVKLDASEYRDSHKIAAANCDLLFRGKNLGRFLIGRQVFVCTLMFVAARCFSINKDHEDIIAGSTSFAASPGFQEFINTGLLGAVVTTILGCLIWRIFASNFPLAFLSNPIIYVIIRICLALEATGLCASSWVLGKIHKDLVGYQPDAVRLEGAPKQVTRMDKDIEFTIDFVKYIYSLALLAFSVTTVMAAIGTEQTSAADNGIPVGVTIPLFWVLIIWLAVIEGGQGALIGLIPTPKADYAQSHPISHKCTVLAHEGDNMERFIVGRQFLVVLQIFVINLCGSAIGGASVLNFNSLTANIFLANGVAMILTTIVLGQLTSQVNASYCMLDFINNYFMLFSTYVSLAIEASGLLHAAYLVQNVASLVSGKPIETNE</sequence>
<dbReference type="OrthoDB" id="189428at2759"/>
<feature type="transmembrane region" description="Helical" evidence="1">
    <location>
        <begin position="296"/>
        <end position="317"/>
    </location>
</feature>
<evidence type="ECO:0000256" key="1">
    <source>
        <dbReference type="SAM" id="Phobius"/>
    </source>
</evidence>
<dbReference type="GO" id="GO:0015708">
    <property type="term" value="P:silicic acid import across plasma membrane"/>
    <property type="evidence" value="ECO:0007669"/>
    <property type="project" value="InterPro"/>
</dbReference>
<feature type="non-terminal residue" evidence="2">
    <location>
        <position position="402"/>
    </location>
</feature>
<keyword evidence="1" id="KW-0812">Transmembrane</keyword>
<comment type="caution">
    <text evidence="2">The sequence shown here is derived from an EMBL/GenBank/DDBJ whole genome shotgun (WGS) entry which is preliminary data.</text>
</comment>
<feature type="transmembrane region" description="Helical" evidence="1">
    <location>
        <begin position="136"/>
        <end position="160"/>
    </location>
</feature>